<keyword evidence="3" id="KW-1185">Reference proteome</keyword>
<proteinExistence type="predicted"/>
<sequence length="451" mass="51303">MFHTSLPRELEDVSDALLLSPKNSKSSTSPDPSALNAQIRRVESAQAALSRLTSSSPPSPPGKSGKVVTVVGKRGNVLSGHRIVDNAMAAKYPGANWEVKKANFHDYEDLKKTLHDLKSSRRALVEEVGSLRVRERDSREAVERLKEKRRFLADARLMKDFKVDLGVGEGGRDGWLNVEETPKNDHVSKQVRTLTLRLLNKEMVKSMSPLESLAESSISQAVSIEGRLSRRLASLSSFPVKAVQGVSEVKRHAIKLVEEKGELEKRREDVKREFNIRLTEARNERSRMSDVVRDSGEELWGLREDLRYWRQRLKLERVKVEPVKAAVERLKDEMEAKGMAEGIEGGWMGVVERAAFLIGCNMDVVKEGKLEGRDGGEATRFEDVVDKIRGSKMVGVMREHLWPNVKTTEEEIREVCDEEGVWYNEEEFGDSRFGEMDWRKILRKLKERREE</sequence>
<dbReference type="Proteomes" id="UP001165065">
    <property type="component" value="Unassembled WGS sequence"/>
</dbReference>
<comment type="caution">
    <text evidence="2">The sequence shown here is derived from an EMBL/GenBank/DDBJ whole genome shotgun (WGS) entry which is preliminary data.</text>
</comment>
<feature type="region of interest" description="Disordered" evidence="1">
    <location>
        <begin position="46"/>
        <end position="67"/>
    </location>
</feature>
<name>A0A9W7GNF6_9STRA</name>
<evidence type="ECO:0000313" key="2">
    <source>
        <dbReference type="EMBL" id="GMI48884.1"/>
    </source>
</evidence>
<evidence type="ECO:0000256" key="1">
    <source>
        <dbReference type="SAM" id="MobiDB-lite"/>
    </source>
</evidence>
<protein>
    <submittedName>
        <fullName evidence="2">Uncharacterized protein</fullName>
    </submittedName>
</protein>
<accession>A0A9W7GNF6</accession>
<dbReference type="OrthoDB" id="192399at2759"/>
<dbReference type="EMBL" id="BRYA01000440">
    <property type="protein sequence ID" value="GMI48884.1"/>
    <property type="molecule type" value="Genomic_DNA"/>
</dbReference>
<gene>
    <name evidence="2" type="ORF">TrCOL_g7287</name>
</gene>
<reference evidence="3" key="1">
    <citation type="journal article" date="2023" name="Commun. Biol.">
        <title>Genome analysis of Parmales, the sister group of diatoms, reveals the evolutionary specialization of diatoms from phago-mixotrophs to photoautotrophs.</title>
        <authorList>
            <person name="Ban H."/>
            <person name="Sato S."/>
            <person name="Yoshikawa S."/>
            <person name="Yamada K."/>
            <person name="Nakamura Y."/>
            <person name="Ichinomiya M."/>
            <person name="Sato N."/>
            <person name="Blanc-Mathieu R."/>
            <person name="Endo H."/>
            <person name="Kuwata A."/>
            <person name="Ogata H."/>
        </authorList>
    </citation>
    <scope>NUCLEOTIDE SEQUENCE [LARGE SCALE GENOMIC DNA]</scope>
</reference>
<dbReference type="AlphaFoldDB" id="A0A9W7GNF6"/>
<organism evidence="2 3">
    <name type="scientific">Triparma columacea</name>
    <dbReference type="NCBI Taxonomy" id="722753"/>
    <lineage>
        <taxon>Eukaryota</taxon>
        <taxon>Sar</taxon>
        <taxon>Stramenopiles</taxon>
        <taxon>Ochrophyta</taxon>
        <taxon>Bolidophyceae</taxon>
        <taxon>Parmales</taxon>
        <taxon>Triparmaceae</taxon>
        <taxon>Triparma</taxon>
    </lineage>
</organism>
<evidence type="ECO:0000313" key="3">
    <source>
        <dbReference type="Proteomes" id="UP001165065"/>
    </source>
</evidence>